<dbReference type="PANTHER" id="PTHR36922">
    <property type="entry name" value="BLL2446 PROTEIN"/>
    <property type="match status" value="1"/>
</dbReference>
<dbReference type="EMBL" id="LAZR01004294">
    <property type="protein sequence ID" value="KKN09920.1"/>
    <property type="molecule type" value="Genomic_DNA"/>
</dbReference>
<gene>
    <name evidence="1" type="ORF">LCGC14_1041850</name>
</gene>
<proteinExistence type="predicted"/>
<dbReference type="SUPFAM" id="SSF109854">
    <property type="entry name" value="DinB/YfiT-like putative metalloenzymes"/>
    <property type="match status" value="1"/>
</dbReference>
<protein>
    <recommendedName>
        <fullName evidence="2">DUF1993 domain-containing protein</fullName>
    </recommendedName>
</protein>
<dbReference type="PANTHER" id="PTHR36922:SF1">
    <property type="entry name" value="DUF1993 DOMAIN-CONTAINING PROTEIN"/>
    <property type="match status" value="1"/>
</dbReference>
<dbReference type="Pfam" id="PF09351">
    <property type="entry name" value="DUF1993"/>
    <property type="match status" value="1"/>
</dbReference>
<evidence type="ECO:0008006" key="2">
    <source>
        <dbReference type="Google" id="ProtNLM"/>
    </source>
</evidence>
<dbReference type="Gene3D" id="1.20.120.450">
    <property type="entry name" value="dinb family like domain"/>
    <property type="match status" value="1"/>
</dbReference>
<name>A0A0F9MRF3_9ZZZZ</name>
<comment type="caution">
    <text evidence="1">The sequence shown here is derived from an EMBL/GenBank/DDBJ whole genome shotgun (WGS) entry which is preliminary data.</text>
</comment>
<dbReference type="AlphaFoldDB" id="A0A0F9MRF3"/>
<evidence type="ECO:0000313" key="1">
    <source>
        <dbReference type="EMBL" id="KKN09920.1"/>
    </source>
</evidence>
<dbReference type="InterPro" id="IPR018531">
    <property type="entry name" value="DUF1993"/>
</dbReference>
<accession>A0A0F9MRF3</accession>
<reference evidence="1" key="1">
    <citation type="journal article" date="2015" name="Nature">
        <title>Complex archaea that bridge the gap between prokaryotes and eukaryotes.</title>
        <authorList>
            <person name="Spang A."/>
            <person name="Saw J.H."/>
            <person name="Jorgensen S.L."/>
            <person name="Zaremba-Niedzwiedzka K."/>
            <person name="Martijn J."/>
            <person name="Lind A.E."/>
            <person name="van Eijk R."/>
            <person name="Schleper C."/>
            <person name="Guy L."/>
            <person name="Ettema T.J."/>
        </authorList>
    </citation>
    <scope>NUCLEOTIDE SEQUENCE</scope>
</reference>
<dbReference type="InterPro" id="IPR034660">
    <property type="entry name" value="DinB/YfiT-like"/>
</dbReference>
<organism evidence="1">
    <name type="scientific">marine sediment metagenome</name>
    <dbReference type="NCBI Taxonomy" id="412755"/>
    <lineage>
        <taxon>unclassified sequences</taxon>
        <taxon>metagenomes</taxon>
        <taxon>ecological metagenomes</taxon>
    </lineage>
</organism>
<sequence>MFYELTVVQFSKMLNNLSAILEKGEQFAESKKFDVEVLLNSRLAADQFNLIRQVQIACDTAKLGVARLTGTVDSAPKHDDTETTLAELRARIQSVLSYLAGFKAEDFANSATQKVSQARWEGKYVNGEEFAIQHAIPNLYFHITTAYAILRHNGVEVGKKDYLGAMPYKS</sequence>